<organism evidence="2 3">
    <name type="scientific">Linum trigynum</name>
    <dbReference type="NCBI Taxonomy" id="586398"/>
    <lineage>
        <taxon>Eukaryota</taxon>
        <taxon>Viridiplantae</taxon>
        <taxon>Streptophyta</taxon>
        <taxon>Embryophyta</taxon>
        <taxon>Tracheophyta</taxon>
        <taxon>Spermatophyta</taxon>
        <taxon>Magnoliopsida</taxon>
        <taxon>eudicotyledons</taxon>
        <taxon>Gunneridae</taxon>
        <taxon>Pentapetalae</taxon>
        <taxon>rosids</taxon>
        <taxon>fabids</taxon>
        <taxon>Malpighiales</taxon>
        <taxon>Linaceae</taxon>
        <taxon>Linum</taxon>
    </lineage>
</organism>
<dbReference type="Proteomes" id="UP001497516">
    <property type="component" value="Chromosome 2"/>
</dbReference>
<dbReference type="GO" id="GO:0004523">
    <property type="term" value="F:RNA-DNA hybrid ribonuclease activity"/>
    <property type="evidence" value="ECO:0007669"/>
    <property type="project" value="InterPro"/>
</dbReference>
<dbReference type="EMBL" id="OZ034815">
    <property type="protein sequence ID" value="CAL1371914.1"/>
    <property type="molecule type" value="Genomic_DNA"/>
</dbReference>
<protein>
    <recommendedName>
        <fullName evidence="1">RNase H type-1 domain-containing protein</fullName>
    </recommendedName>
</protein>
<keyword evidence="3" id="KW-1185">Reference proteome</keyword>
<reference evidence="2 3" key="1">
    <citation type="submission" date="2024-04" db="EMBL/GenBank/DDBJ databases">
        <authorList>
            <person name="Fracassetti M."/>
        </authorList>
    </citation>
    <scope>NUCLEOTIDE SEQUENCE [LARGE SCALE GENOMIC DNA]</scope>
</reference>
<dbReference type="Gene3D" id="3.30.420.10">
    <property type="entry name" value="Ribonuclease H-like superfamily/Ribonuclease H"/>
    <property type="match status" value="1"/>
</dbReference>
<dbReference type="InterPro" id="IPR002156">
    <property type="entry name" value="RNaseH_domain"/>
</dbReference>
<dbReference type="Pfam" id="PF13456">
    <property type="entry name" value="RVT_3"/>
    <property type="match status" value="1"/>
</dbReference>
<evidence type="ECO:0000313" key="3">
    <source>
        <dbReference type="Proteomes" id="UP001497516"/>
    </source>
</evidence>
<gene>
    <name evidence="2" type="ORF">LTRI10_LOCUS13949</name>
</gene>
<evidence type="ECO:0000313" key="2">
    <source>
        <dbReference type="EMBL" id="CAL1371914.1"/>
    </source>
</evidence>
<dbReference type="InterPro" id="IPR036397">
    <property type="entry name" value="RNaseH_sf"/>
</dbReference>
<accession>A0AAV2DFI9</accession>
<dbReference type="AlphaFoldDB" id="A0AAV2DFI9"/>
<name>A0AAV2DFI9_9ROSI</name>
<feature type="domain" description="RNase H type-1" evidence="1">
    <location>
        <begin position="4"/>
        <end position="72"/>
    </location>
</feature>
<proteinExistence type="predicted"/>
<dbReference type="GO" id="GO:0003676">
    <property type="term" value="F:nucleic acid binding"/>
    <property type="evidence" value="ECO:0007669"/>
    <property type="project" value="InterPro"/>
</dbReference>
<evidence type="ECO:0000259" key="1">
    <source>
        <dbReference type="Pfam" id="PF13456"/>
    </source>
</evidence>
<sequence>MLWCTQRGLGQVRFESDAQVVINRLAKSPVQDSRAGAIFQEVQRCLAEQEEFSVRFVGRRSNRVAHLVARKALSLYPTTSVRLILWPG</sequence>